<name>A0A6A0AZB8_9ACTN</name>
<keyword evidence="4" id="KW-1185">Reference proteome</keyword>
<evidence type="ECO:0000259" key="2">
    <source>
        <dbReference type="Pfam" id="PF11695"/>
    </source>
</evidence>
<organism evidence="3 4">
    <name type="scientific">Streptomyces pacificus</name>
    <dbReference type="NCBI Taxonomy" id="2705029"/>
    <lineage>
        <taxon>Bacteria</taxon>
        <taxon>Bacillati</taxon>
        <taxon>Actinomycetota</taxon>
        <taxon>Actinomycetes</taxon>
        <taxon>Kitasatosporales</taxon>
        <taxon>Streptomycetaceae</taxon>
        <taxon>Streptomyces</taxon>
    </lineage>
</organism>
<dbReference type="InterPro" id="IPR011008">
    <property type="entry name" value="Dimeric_a/b-barrel"/>
</dbReference>
<dbReference type="Proteomes" id="UP000484988">
    <property type="component" value="Unassembled WGS sequence"/>
</dbReference>
<feature type="compositionally biased region" description="Polar residues" evidence="1">
    <location>
        <begin position="181"/>
        <end position="200"/>
    </location>
</feature>
<dbReference type="SUPFAM" id="SSF54909">
    <property type="entry name" value="Dimeric alpha+beta barrel"/>
    <property type="match status" value="1"/>
</dbReference>
<sequence length="209" mass="22830">MLCSMTESHLAQVNIGRIVAPMDSPELADFVAQQPEINALADRSPGFVWRMVDGGGVDATGIRPDGNDDLLLFNCSVWESVEALRNFTYHSGHLRVLSRRREWFRRMAEAHQAMWWIPAGHRPTVAEAMERVAMLREHGPGPQAFTFRDPYPAPNGAAQQRDGCHVSTDAEEAVAAFRAAGTSSRAPLPTTRSGNPSTTCGAAPTPHLN</sequence>
<feature type="domain" description="DUF3291" evidence="2">
    <location>
        <begin position="10"/>
        <end position="149"/>
    </location>
</feature>
<evidence type="ECO:0000313" key="4">
    <source>
        <dbReference type="Proteomes" id="UP000484988"/>
    </source>
</evidence>
<dbReference type="AlphaFoldDB" id="A0A6A0AZB8"/>
<evidence type="ECO:0000256" key="1">
    <source>
        <dbReference type="SAM" id="MobiDB-lite"/>
    </source>
</evidence>
<protein>
    <recommendedName>
        <fullName evidence="2">DUF3291 domain-containing protein</fullName>
    </recommendedName>
</protein>
<dbReference type="EMBL" id="BLLG01000009">
    <property type="protein sequence ID" value="GFH37304.1"/>
    <property type="molecule type" value="Genomic_DNA"/>
</dbReference>
<dbReference type="Pfam" id="PF11695">
    <property type="entry name" value="DUF3291"/>
    <property type="match status" value="1"/>
</dbReference>
<comment type="caution">
    <text evidence="3">The sequence shown here is derived from an EMBL/GenBank/DDBJ whole genome shotgun (WGS) entry which is preliminary data.</text>
</comment>
<gene>
    <name evidence="3" type="ORF">SCWH03_35420</name>
</gene>
<reference evidence="3 4" key="1">
    <citation type="submission" date="2020-02" db="EMBL/GenBank/DDBJ databases">
        <title>Whole Genome Shotgun Sequence of Streptomyces sp. strain CWH03.</title>
        <authorList>
            <person name="Dohra H."/>
            <person name="Kodani S."/>
            <person name="Yamamura H."/>
        </authorList>
    </citation>
    <scope>NUCLEOTIDE SEQUENCE [LARGE SCALE GENOMIC DNA]</scope>
    <source>
        <strain evidence="3 4">CWH03</strain>
    </source>
</reference>
<proteinExistence type="predicted"/>
<dbReference type="InterPro" id="IPR021708">
    <property type="entry name" value="DUF3291"/>
</dbReference>
<evidence type="ECO:0000313" key="3">
    <source>
        <dbReference type="EMBL" id="GFH37304.1"/>
    </source>
</evidence>
<feature type="region of interest" description="Disordered" evidence="1">
    <location>
        <begin position="179"/>
        <end position="209"/>
    </location>
</feature>
<accession>A0A6A0AZB8</accession>